<dbReference type="SUPFAM" id="SSF57667">
    <property type="entry name" value="beta-beta-alpha zinc fingers"/>
    <property type="match status" value="1"/>
</dbReference>
<dbReference type="SMART" id="SM00355">
    <property type="entry name" value="ZnF_C2H2"/>
    <property type="match status" value="2"/>
</dbReference>
<gene>
    <name evidence="9" type="ORF">LSH36_63g05054</name>
</gene>
<dbReference type="PANTHER" id="PTHR24388:SF54">
    <property type="entry name" value="PROTEIN ESCARGOT"/>
    <property type="match status" value="1"/>
</dbReference>
<dbReference type="Gene3D" id="3.30.160.60">
    <property type="entry name" value="Classic Zinc Finger"/>
    <property type="match status" value="2"/>
</dbReference>
<name>A0AAD9K492_9ANNE</name>
<keyword evidence="2" id="KW-0479">Metal-binding</keyword>
<dbReference type="PROSITE" id="PS50157">
    <property type="entry name" value="ZINC_FINGER_C2H2_2"/>
    <property type="match status" value="2"/>
</dbReference>
<keyword evidence="5" id="KW-0862">Zinc</keyword>
<dbReference type="EMBL" id="JAODUP010000063">
    <property type="protein sequence ID" value="KAK2164447.1"/>
    <property type="molecule type" value="Genomic_DNA"/>
</dbReference>
<evidence type="ECO:0000256" key="3">
    <source>
        <dbReference type="ARBA" id="ARBA00022737"/>
    </source>
</evidence>
<proteinExistence type="predicted"/>
<evidence type="ECO:0000256" key="5">
    <source>
        <dbReference type="ARBA" id="ARBA00022833"/>
    </source>
</evidence>
<dbReference type="GO" id="GO:0005634">
    <property type="term" value="C:nucleus"/>
    <property type="evidence" value="ECO:0007669"/>
    <property type="project" value="UniProtKB-SubCell"/>
</dbReference>
<dbReference type="InterPro" id="IPR050527">
    <property type="entry name" value="Snail/Krueppel_Znf"/>
</dbReference>
<protein>
    <recommendedName>
        <fullName evidence="8">C2H2-type domain-containing protein</fullName>
    </recommendedName>
</protein>
<evidence type="ECO:0000259" key="8">
    <source>
        <dbReference type="PROSITE" id="PS50157"/>
    </source>
</evidence>
<keyword evidence="6" id="KW-0539">Nucleus</keyword>
<dbReference type="InterPro" id="IPR013087">
    <property type="entry name" value="Znf_C2H2_type"/>
</dbReference>
<evidence type="ECO:0000256" key="6">
    <source>
        <dbReference type="ARBA" id="ARBA00023242"/>
    </source>
</evidence>
<dbReference type="GO" id="GO:0008270">
    <property type="term" value="F:zinc ion binding"/>
    <property type="evidence" value="ECO:0007669"/>
    <property type="project" value="UniProtKB-KW"/>
</dbReference>
<evidence type="ECO:0000313" key="9">
    <source>
        <dbReference type="EMBL" id="KAK2164447.1"/>
    </source>
</evidence>
<dbReference type="Proteomes" id="UP001208570">
    <property type="component" value="Unassembled WGS sequence"/>
</dbReference>
<evidence type="ECO:0000313" key="10">
    <source>
        <dbReference type="Proteomes" id="UP001208570"/>
    </source>
</evidence>
<dbReference type="GO" id="GO:0000978">
    <property type="term" value="F:RNA polymerase II cis-regulatory region sequence-specific DNA binding"/>
    <property type="evidence" value="ECO:0007669"/>
    <property type="project" value="TreeGrafter"/>
</dbReference>
<sequence>MIHNSSIFSSSTDLSVFSQYLFSIDLMSTTGGCSAARLAYRSSRKTSKSYKGYLVLAPNLFECCLCHRRCHTRGCIRKHLLLHEGKFPYYCELCGKGCTSSNQLRGHLSTHTGVKDFSCSCGKTFAYRANWKAHLKKCDASKEQRELNC</sequence>
<feature type="domain" description="C2H2-type" evidence="8">
    <location>
        <begin position="89"/>
        <end position="116"/>
    </location>
</feature>
<feature type="domain" description="C2H2-type" evidence="8">
    <location>
        <begin position="61"/>
        <end position="88"/>
    </location>
</feature>
<organism evidence="9 10">
    <name type="scientific">Paralvinella palmiformis</name>
    <dbReference type="NCBI Taxonomy" id="53620"/>
    <lineage>
        <taxon>Eukaryota</taxon>
        <taxon>Metazoa</taxon>
        <taxon>Spiralia</taxon>
        <taxon>Lophotrochozoa</taxon>
        <taxon>Annelida</taxon>
        <taxon>Polychaeta</taxon>
        <taxon>Sedentaria</taxon>
        <taxon>Canalipalpata</taxon>
        <taxon>Terebellida</taxon>
        <taxon>Terebelliformia</taxon>
        <taxon>Alvinellidae</taxon>
        <taxon>Paralvinella</taxon>
    </lineage>
</organism>
<dbReference type="InterPro" id="IPR022755">
    <property type="entry name" value="Znf_C2H2_jaz"/>
</dbReference>
<keyword evidence="10" id="KW-1185">Reference proteome</keyword>
<comment type="caution">
    <text evidence="9">The sequence shown here is derived from an EMBL/GenBank/DDBJ whole genome shotgun (WGS) entry which is preliminary data.</text>
</comment>
<dbReference type="AlphaFoldDB" id="A0AAD9K492"/>
<dbReference type="InterPro" id="IPR036236">
    <property type="entry name" value="Znf_C2H2_sf"/>
</dbReference>
<evidence type="ECO:0000256" key="4">
    <source>
        <dbReference type="ARBA" id="ARBA00022771"/>
    </source>
</evidence>
<dbReference type="PANTHER" id="PTHR24388">
    <property type="entry name" value="ZINC FINGER PROTEIN"/>
    <property type="match status" value="1"/>
</dbReference>
<evidence type="ECO:0000256" key="7">
    <source>
        <dbReference type="PROSITE-ProRule" id="PRU00042"/>
    </source>
</evidence>
<dbReference type="Pfam" id="PF12171">
    <property type="entry name" value="zf-C2H2_jaz"/>
    <property type="match status" value="1"/>
</dbReference>
<evidence type="ECO:0000256" key="1">
    <source>
        <dbReference type="ARBA" id="ARBA00004123"/>
    </source>
</evidence>
<reference evidence="9" key="1">
    <citation type="journal article" date="2023" name="Mol. Biol. Evol.">
        <title>Third-Generation Sequencing Reveals the Adaptive Role of the Epigenome in Three Deep-Sea Polychaetes.</title>
        <authorList>
            <person name="Perez M."/>
            <person name="Aroh O."/>
            <person name="Sun Y."/>
            <person name="Lan Y."/>
            <person name="Juniper S.K."/>
            <person name="Young C.R."/>
            <person name="Angers B."/>
            <person name="Qian P.Y."/>
        </authorList>
    </citation>
    <scope>NUCLEOTIDE SEQUENCE</scope>
    <source>
        <strain evidence="9">P08H-3</strain>
    </source>
</reference>
<accession>A0AAD9K492</accession>
<keyword evidence="4 7" id="KW-0863">Zinc-finger</keyword>
<evidence type="ECO:0000256" key="2">
    <source>
        <dbReference type="ARBA" id="ARBA00022723"/>
    </source>
</evidence>
<keyword evidence="3" id="KW-0677">Repeat</keyword>
<comment type="subcellular location">
    <subcellularLocation>
        <location evidence="1">Nucleus</location>
    </subcellularLocation>
</comment>
<dbReference type="PROSITE" id="PS00028">
    <property type="entry name" value="ZINC_FINGER_C2H2_1"/>
    <property type="match status" value="2"/>
</dbReference>
<dbReference type="GO" id="GO:0000981">
    <property type="term" value="F:DNA-binding transcription factor activity, RNA polymerase II-specific"/>
    <property type="evidence" value="ECO:0007669"/>
    <property type="project" value="TreeGrafter"/>
</dbReference>